<evidence type="ECO:0000313" key="3">
    <source>
        <dbReference type="Proteomes" id="UP000837857"/>
    </source>
</evidence>
<evidence type="ECO:0000256" key="1">
    <source>
        <dbReference type="SAM" id="MobiDB-lite"/>
    </source>
</evidence>
<accession>A0ABN8J9S0</accession>
<protein>
    <submittedName>
        <fullName evidence="2">Uncharacterized protein</fullName>
    </submittedName>
</protein>
<sequence>MVDTYMWGLASLFGGLHTARDHRKWYSEWRKMVLNRSLITDRASLSRGATKLALKRYASVEHNLFGGRGGRPSPQPGGIVTSVSWPRPAASAATTRPSETHRNTFPKQKC</sequence>
<feature type="non-terminal residue" evidence="2">
    <location>
        <position position="110"/>
    </location>
</feature>
<proteinExistence type="predicted"/>
<feature type="region of interest" description="Disordered" evidence="1">
    <location>
        <begin position="64"/>
        <end position="110"/>
    </location>
</feature>
<organism evidence="2 3">
    <name type="scientific">Iphiclides podalirius</name>
    <name type="common">scarce swallowtail</name>
    <dbReference type="NCBI Taxonomy" id="110791"/>
    <lineage>
        <taxon>Eukaryota</taxon>
        <taxon>Metazoa</taxon>
        <taxon>Ecdysozoa</taxon>
        <taxon>Arthropoda</taxon>
        <taxon>Hexapoda</taxon>
        <taxon>Insecta</taxon>
        <taxon>Pterygota</taxon>
        <taxon>Neoptera</taxon>
        <taxon>Endopterygota</taxon>
        <taxon>Lepidoptera</taxon>
        <taxon>Glossata</taxon>
        <taxon>Ditrysia</taxon>
        <taxon>Papilionoidea</taxon>
        <taxon>Papilionidae</taxon>
        <taxon>Papilioninae</taxon>
        <taxon>Iphiclides</taxon>
    </lineage>
</organism>
<feature type="compositionally biased region" description="Low complexity" evidence="1">
    <location>
        <begin position="86"/>
        <end position="97"/>
    </location>
</feature>
<gene>
    <name evidence="2" type="ORF">IPOD504_LOCUS17512</name>
</gene>
<keyword evidence="3" id="KW-1185">Reference proteome</keyword>
<reference evidence="2" key="1">
    <citation type="submission" date="2022-03" db="EMBL/GenBank/DDBJ databases">
        <authorList>
            <person name="Martin H S."/>
        </authorList>
    </citation>
    <scope>NUCLEOTIDE SEQUENCE</scope>
</reference>
<dbReference type="EMBL" id="OW152821">
    <property type="protein sequence ID" value="CAH2077020.1"/>
    <property type="molecule type" value="Genomic_DNA"/>
</dbReference>
<evidence type="ECO:0000313" key="2">
    <source>
        <dbReference type="EMBL" id="CAH2077020.1"/>
    </source>
</evidence>
<name>A0ABN8J9S0_9NEOP</name>
<dbReference type="Proteomes" id="UP000837857">
    <property type="component" value="Chromosome 9"/>
</dbReference>